<reference evidence="2" key="1">
    <citation type="submission" date="2023-07" db="EMBL/GenBank/DDBJ databases">
        <title>Chromosome-level Genome Assembly of Striped Snakehead (Channa striata).</title>
        <authorList>
            <person name="Liu H."/>
        </authorList>
    </citation>
    <scope>NUCLEOTIDE SEQUENCE</scope>
    <source>
        <strain evidence="2">Gz</strain>
        <tissue evidence="2">Muscle</tissue>
    </source>
</reference>
<accession>A0AA88MBM6</accession>
<keyword evidence="1" id="KW-0812">Transmembrane</keyword>
<keyword evidence="1" id="KW-1133">Transmembrane helix</keyword>
<dbReference type="Proteomes" id="UP001187415">
    <property type="component" value="Unassembled WGS sequence"/>
</dbReference>
<organism evidence="2 3">
    <name type="scientific">Channa striata</name>
    <name type="common">Snakehead murrel</name>
    <name type="synonym">Ophicephalus striatus</name>
    <dbReference type="NCBI Taxonomy" id="64152"/>
    <lineage>
        <taxon>Eukaryota</taxon>
        <taxon>Metazoa</taxon>
        <taxon>Chordata</taxon>
        <taxon>Craniata</taxon>
        <taxon>Vertebrata</taxon>
        <taxon>Euteleostomi</taxon>
        <taxon>Actinopterygii</taxon>
        <taxon>Neopterygii</taxon>
        <taxon>Teleostei</taxon>
        <taxon>Neoteleostei</taxon>
        <taxon>Acanthomorphata</taxon>
        <taxon>Anabantaria</taxon>
        <taxon>Anabantiformes</taxon>
        <taxon>Channoidei</taxon>
        <taxon>Channidae</taxon>
        <taxon>Channa</taxon>
    </lineage>
</organism>
<protein>
    <submittedName>
        <fullName evidence="2">Uncharacterized protein</fullName>
    </submittedName>
</protein>
<name>A0AA88MBM6_CHASR</name>
<evidence type="ECO:0000313" key="2">
    <source>
        <dbReference type="EMBL" id="KAK2835064.1"/>
    </source>
</evidence>
<feature type="transmembrane region" description="Helical" evidence="1">
    <location>
        <begin position="102"/>
        <end position="122"/>
    </location>
</feature>
<evidence type="ECO:0000256" key="1">
    <source>
        <dbReference type="SAM" id="Phobius"/>
    </source>
</evidence>
<proteinExistence type="predicted"/>
<gene>
    <name evidence="2" type="ORF">Q5P01_015548</name>
</gene>
<sequence length="141" mass="15951">MRMAFLCFNTPDPAAVNATKLYDYNNDDGDLWNRQSQLPPCSSSPSPPEFLCLVCLQIMVYAVCRNLTNGVEMVMEGVGVHINIVKSECPKLLSDDDHTGHLNSAIIASSCIIIIIIGLVLYTRWRRRRGQQQQRDRHQMT</sequence>
<comment type="caution">
    <text evidence="2">The sequence shown here is derived from an EMBL/GenBank/DDBJ whole genome shotgun (WGS) entry which is preliminary data.</text>
</comment>
<keyword evidence="3" id="KW-1185">Reference proteome</keyword>
<dbReference type="AlphaFoldDB" id="A0AA88MBM6"/>
<keyword evidence="1" id="KW-0472">Membrane</keyword>
<dbReference type="EMBL" id="JAUPFM010000012">
    <property type="protein sequence ID" value="KAK2835064.1"/>
    <property type="molecule type" value="Genomic_DNA"/>
</dbReference>
<evidence type="ECO:0000313" key="3">
    <source>
        <dbReference type="Proteomes" id="UP001187415"/>
    </source>
</evidence>